<dbReference type="InterPro" id="IPR054708">
    <property type="entry name" value="MTPAP-like_central"/>
</dbReference>
<dbReference type="SUPFAM" id="SSF81301">
    <property type="entry name" value="Nucleotidyltransferase"/>
    <property type="match status" value="1"/>
</dbReference>
<dbReference type="InterPro" id="IPR045862">
    <property type="entry name" value="Trf4-like"/>
</dbReference>
<feature type="region of interest" description="Disordered" evidence="5">
    <location>
        <begin position="256"/>
        <end position="295"/>
    </location>
</feature>
<feature type="compositionally biased region" description="Polar residues" evidence="5">
    <location>
        <begin position="263"/>
        <end position="283"/>
    </location>
</feature>
<keyword evidence="3" id="KW-0479">Metal-binding</keyword>
<dbReference type="Pfam" id="PF22600">
    <property type="entry name" value="MTPAP-like_central"/>
    <property type="match status" value="1"/>
</dbReference>
<name>A0A4U0X9R0_9PEZI</name>
<dbReference type="PANTHER" id="PTHR23092:SF15">
    <property type="entry name" value="INACTIVE NON-CANONICAL POLY(A) RNA POLYMERASE PROTEIN TRF4-2-RELATED"/>
    <property type="match status" value="1"/>
</dbReference>
<accession>A0A4U0X9R0</accession>
<sequence length="450" mass="49889">RRPQLGVNKKWLYSFAENLRRSDIALRNSVTVVPSAKVPIVKFVDQVTGLKVDMSFENLTGITANQTFQAWKAQYPSMPVIVTLIKQFLLMRNLNEVFTGGLGGFSVTCLVVSMMQHMPWVQAALGHNNLPLQQHAGDILMNFFDLYGTKFNTTTTSIQMQPPALLSKHGWGPPTKQERLSIIDPNNYKNDISSGTRKIGLILKCFAEAFTALQQRMVELQNGSPSVRKGATILGAVFGGDYSSFDEQRARLREIHDQRSRKGQSGTTHQPGGNGQPIGSFTDSRPGRRTVETPMGSVDVVGGTVRVVGNTTYFDRGTIHMNSASFDAGAPMVRPKNPSGPLTVLRCLPPDAQSYQPTKALLPPVTQPHDNIPSVSQRYNLRSRTKNEQPKEKKPETKPEKKLLVVEPEALVVAETNRANAFRQNFPLVEAVPDRLTKEAYRRLRAQNGL</sequence>
<gene>
    <name evidence="8" type="ORF">B0A49_04924</name>
</gene>
<dbReference type="CDD" id="cd05402">
    <property type="entry name" value="NT_PAP_TUTase"/>
    <property type="match status" value="1"/>
</dbReference>
<feature type="compositionally biased region" description="Basic and acidic residues" evidence="5">
    <location>
        <begin position="385"/>
        <end position="402"/>
    </location>
</feature>
<proteinExistence type="inferred from homology"/>
<dbReference type="InterPro" id="IPR002058">
    <property type="entry name" value="PAP_assoc"/>
</dbReference>
<feature type="region of interest" description="Disordered" evidence="5">
    <location>
        <begin position="355"/>
        <end position="402"/>
    </location>
</feature>
<comment type="caution">
    <text evidence="8">The sequence shown here is derived from an EMBL/GenBank/DDBJ whole genome shotgun (WGS) entry which is preliminary data.</text>
</comment>
<dbReference type="Gene3D" id="1.10.1410.10">
    <property type="match status" value="1"/>
</dbReference>
<dbReference type="Proteomes" id="UP000308768">
    <property type="component" value="Unassembled WGS sequence"/>
</dbReference>
<dbReference type="GO" id="GO:0003729">
    <property type="term" value="F:mRNA binding"/>
    <property type="evidence" value="ECO:0007669"/>
    <property type="project" value="TreeGrafter"/>
</dbReference>
<dbReference type="GO" id="GO:0031499">
    <property type="term" value="C:TRAMP complex"/>
    <property type="evidence" value="ECO:0007669"/>
    <property type="project" value="TreeGrafter"/>
</dbReference>
<dbReference type="Pfam" id="PF03828">
    <property type="entry name" value="PAP_assoc"/>
    <property type="match status" value="1"/>
</dbReference>
<feature type="domain" description="Poly(A) RNA polymerase mitochondrial-like central palm" evidence="7">
    <location>
        <begin position="12"/>
        <end position="71"/>
    </location>
</feature>
<comment type="similarity">
    <text evidence="1">Belongs to the DNA polymerase type-B-like family.</text>
</comment>
<feature type="non-terminal residue" evidence="8">
    <location>
        <position position="1"/>
    </location>
</feature>
<dbReference type="InterPro" id="IPR043519">
    <property type="entry name" value="NT_sf"/>
</dbReference>
<evidence type="ECO:0000259" key="6">
    <source>
        <dbReference type="Pfam" id="PF03828"/>
    </source>
</evidence>
<dbReference type="PANTHER" id="PTHR23092">
    <property type="entry name" value="POLY(A) RNA POLYMERASE"/>
    <property type="match status" value="1"/>
</dbReference>
<keyword evidence="9" id="KW-1185">Reference proteome</keyword>
<evidence type="ECO:0000259" key="7">
    <source>
        <dbReference type="Pfam" id="PF22600"/>
    </source>
</evidence>
<dbReference type="GO" id="GO:1990817">
    <property type="term" value="F:poly(A) RNA polymerase activity"/>
    <property type="evidence" value="ECO:0007669"/>
    <property type="project" value="UniProtKB-EC"/>
</dbReference>
<dbReference type="STRING" id="331657.A0A4U0X9R0"/>
<dbReference type="GO" id="GO:0005730">
    <property type="term" value="C:nucleolus"/>
    <property type="evidence" value="ECO:0007669"/>
    <property type="project" value="TreeGrafter"/>
</dbReference>
<dbReference type="OrthoDB" id="273917at2759"/>
<evidence type="ECO:0000313" key="9">
    <source>
        <dbReference type="Proteomes" id="UP000308768"/>
    </source>
</evidence>
<evidence type="ECO:0000256" key="3">
    <source>
        <dbReference type="ARBA" id="ARBA00022723"/>
    </source>
</evidence>
<dbReference type="GO" id="GO:0010605">
    <property type="term" value="P:negative regulation of macromolecule metabolic process"/>
    <property type="evidence" value="ECO:0007669"/>
    <property type="project" value="UniProtKB-ARBA"/>
</dbReference>
<dbReference type="GO" id="GO:0043634">
    <property type="term" value="P:polyadenylation-dependent ncRNA catabolic process"/>
    <property type="evidence" value="ECO:0007669"/>
    <property type="project" value="TreeGrafter"/>
</dbReference>
<evidence type="ECO:0000256" key="2">
    <source>
        <dbReference type="ARBA" id="ARBA00012388"/>
    </source>
</evidence>
<evidence type="ECO:0000256" key="4">
    <source>
        <dbReference type="ARBA" id="ARBA00022842"/>
    </source>
</evidence>
<evidence type="ECO:0000256" key="5">
    <source>
        <dbReference type="SAM" id="MobiDB-lite"/>
    </source>
</evidence>
<feature type="domain" description="PAP-associated" evidence="6">
    <location>
        <begin position="137"/>
        <end position="190"/>
    </location>
</feature>
<evidence type="ECO:0000256" key="1">
    <source>
        <dbReference type="ARBA" id="ARBA00008593"/>
    </source>
</evidence>
<dbReference type="EC" id="2.7.7.19" evidence="2"/>
<organism evidence="8 9">
    <name type="scientific">Cryomyces minteri</name>
    <dbReference type="NCBI Taxonomy" id="331657"/>
    <lineage>
        <taxon>Eukaryota</taxon>
        <taxon>Fungi</taxon>
        <taxon>Dikarya</taxon>
        <taxon>Ascomycota</taxon>
        <taxon>Pezizomycotina</taxon>
        <taxon>Dothideomycetes</taxon>
        <taxon>Dothideomycetes incertae sedis</taxon>
        <taxon>Cryomyces</taxon>
    </lineage>
</organism>
<dbReference type="GO" id="GO:0046872">
    <property type="term" value="F:metal ion binding"/>
    <property type="evidence" value="ECO:0007669"/>
    <property type="project" value="UniProtKB-KW"/>
</dbReference>
<evidence type="ECO:0000313" key="8">
    <source>
        <dbReference type="EMBL" id="TKA73360.1"/>
    </source>
</evidence>
<dbReference type="EMBL" id="NAJN01000438">
    <property type="protein sequence ID" value="TKA73360.1"/>
    <property type="molecule type" value="Genomic_DNA"/>
</dbReference>
<feature type="compositionally biased region" description="Polar residues" evidence="5">
    <location>
        <begin position="373"/>
        <end position="382"/>
    </location>
</feature>
<keyword evidence="4" id="KW-0460">Magnesium</keyword>
<dbReference type="SUPFAM" id="SSF81631">
    <property type="entry name" value="PAP/OAS1 substrate-binding domain"/>
    <property type="match status" value="1"/>
</dbReference>
<dbReference type="AlphaFoldDB" id="A0A4U0X9R0"/>
<dbReference type="GO" id="GO:0031123">
    <property type="term" value="P:RNA 3'-end processing"/>
    <property type="evidence" value="ECO:0007669"/>
    <property type="project" value="TreeGrafter"/>
</dbReference>
<reference evidence="8 9" key="1">
    <citation type="submission" date="2017-03" db="EMBL/GenBank/DDBJ databases">
        <title>Genomes of endolithic fungi from Antarctica.</title>
        <authorList>
            <person name="Coleine C."/>
            <person name="Masonjones S."/>
            <person name="Stajich J.E."/>
        </authorList>
    </citation>
    <scope>NUCLEOTIDE SEQUENCE [LARGE SCALE GENOMIC DNA]</scope>
    <source>
        <strain evidence="8 9">CCFEE 5187</strain>
    </source>
</reference>
<protein>
    <recommendedName>
        <fullName evidence="2">polynucleotide adenylyltransferase</fullName>
        <ecNumber evidence="2">2.7.7.19</ecNumber>
    </recommendedName>
</protein>